<evidence type="ECO:0000256" key="2">
    <source>
        <dbReference type="ARBA" id="ARBA00007783"/>
    </source>
</evidence>
<dbReference type="Proteomes" id="UP000586951">
    <property type="component" value="Unassembled WGS sequence"/>
</dbReference>
<evidence type="ECO:0000313" key="10">
    <source>
        <dbReference type="EMBL" id="KGL39740.1"/>
    </source>
</evidence>
<dbReference type="GO" id="GO:0005886">
    <property type="term" value="C:plasma membrane"/>
    <property type="evidence" value="ECO:0007669"/>
    <property type="project" value="UniProtKB-SubCell"/>
</dbReference>
<dbReference type="EMBL" id="JAARZT010000008">
    <property type="protein sequence ID" value="MBC2292612.1"/>
    <property type="molecule type" value="Genomic_DNA"/>
</dbReference>
<keyword evidence="5 8" id="KW-0812">Transmembrane</keyword>
<gene>
    <name evidence="10" type="ORF">EP57_11800</name>
    <name evidence="11" type="ORF">HB759_09825</name>
    <name evidence="12" type="ORF">HB907_11695</name>
    <name evidence="20" type="ORF">HBP98_01380</name>
    <name evidence="13" type="ORF">HCA52_08260</name>
    <name evidence="14" type="ORF">HCA55_11125</name>
    <name evidence="15" type="ORF">HCB27_04085</name>
    <name evidence="16" type="ORF">HCB35_05295</name>
    <name evidence="17" type="ORF">HCB69_08265</name>
    <name evidence="18" type="ORF">HCC36_05140</name>
    <name evidence="19" type="ORF">HCJ81_00585</name>
</gene>
<dbReference type="Proteomes" id="UP000541735">
    <property type="component" value="Unassembled WGS sequence"/>
</dbReference>
<organism evidence="10 21">
    <name type="scientific">Listeria booriae</name>
    <dbReference type="NCBI Taxonomy" id="1552123"/>
    <lineage>
        <taxon>Bacteria</taxon>
        <taxon>Bacillati</taxon>
        <taxon>Bacillota</taxon>
        <taxon>Bacilli</taxon>
        <taxon>Bacillales</taxon>
        <taxon>Listeriaceae</taxon>
        <taxon>Listeria</taxon>
    </lineage>
</organism>
<dbReference type="eggNOG" id="COG1682">
    <property type="taxonomic scope" value="Bacteria"/>
</dbReference>
<feature type="transmembrane region" description="Helical" evidence="8">
    <location>
        <begin position="118"/>
        <end position="138"/>
    </location>
</feature>
<protein>
    <recommendedName>
        <fullName evidence="8">Transport permease protein</fullName>
    </recommendedName>
</protein>
<feature type="transmembrane region" description="Helical" evidence="8">
    <location>
        <begin position="241"/>
        <end position="259"/>
    </location>
</feature>
<keyword evidence="7 8" id="KW-0472">Membrane</keyword>
<dbReference type="EMBL" id="JAARMV010000001">
    <property type="protein sequence ID" value="MBC2370646.1"/>
    <property type="molecule type" value="Genomic_DNA"/>
</dbReference>
<evidence type="ECO:0000313" key="24">
    <source>
        <dbReference type="Proteomes" id="UP000541735"/>
    </source>
</evidence>
<evidence type="ECO:0000256" key="3">
    <source>
        <dbReference type="ARBA" id="ARBA00022448"/>
    </source>
</evidence>
<evidence type="ECO:0000313" key="22">
    <source>
        <dbReference type="Proteomes" id="UP000532866"/>
    </source>
</evidence>
<dbReference type="EMBL" id="JAAROL010000003">
    <property type="protein sequence ID" value="MBC1332230.1"/>
    <property type="molecule type" value="Genomic_DNA"/>
</dbReference>
<dbReference type="EMBL" id="JNFA01000025">
    <property type="protein sequence ID" value="KGL39740.1"/>
    <property type="molecule type" value="Genomic_DNA"/>
</dbReference>
<dbReference type="GO" id="GO:0140359">
    <property type="term" value="F:ABC-type transporter activity"/>
    <property type="evidence" value="ECO:0007669"/>
    <property type="project" value="InterPro"/>
</dbReference>
<dbReference type="InterPro" id="IPR047817">
    <property type="entry name" value="ABC2_TM_bact-type"/>
</dbReference>
<name>A0A099W6I4_9LIST</name>
<dbReference type="Proteomes" id="UP000546244">
    <property type="component" value="Unassembled WGS sequence"/>
</dbReference>
<dbReference type="PANTHER" id="PTHR30413">
    <property type="entry name" value="INNER MEMBRANE TRANSPORT PERMEASE"/>
    <property type="match status" value="1"/>
</dbReference>
<evidence type="ECO:0000256" key="5">
    <source>
        <dbReference type="ARBA" id="ARBA00022692"/>
    </source>
</evidence>
<proteinExistence type="inferred from homology"/>
<keyword evidence="6 8" id="KW-1133">Transmembrane helix</keyword>
<evidence type="ECO:0000313" key="23">
    <source>
        <dbReference type="Proteomes" id="UP000539064"/>
    </source>
</evidence>
<dbReference type="Pfam" id="PF01061">
    <property type="entry name" value="ABC2_membrane"/>
    <property type="match status" value="1"/>
</dbReference>
<dbReference type="Proteomes" id="UP000543005">
    <property type="component" value="Unassembled WGS sequence"/>
</dbReference>
<dbReference type="Proteomes" id="UP000585696">
    <property type="component" value="Unassembled WGS sequence"/>
</dbReference>
<evidence type="ECO:0000313" key="26">
    <source>
        <dbReference type="Proteomes" id="UP000546244"/>
    </source>
</evidence>
<evidence type="ECO:0000256" key="8">
    <source>
        <dbReference type="RuleBase" id="RU361157"/>
    </source>
</evidence>
<dbReference type="Proteomes" id="UP000565628">
    <property type="component" value="Unassembled WGS sequence"/>
</dbReference>
<evidence type="ECO:0000313" key="14">
    <source>
        <dbReference type="EMBL" id="MBC1797278.1"/>
    </source>
</evidence>
<dbReference type="InterPro" id="IPR013525">
    <property type="entry name" value="ABC2_TM"/>
</dbReference>
<evidence type="ECO:0000313" key="11">
    <source>
        <dbReference type="EMBL" id="MBC1332230.1"/>
    </source>
</evidence>
<dbReference type="Proteomes" id="UP000548082">
    <property type="component" value="Unassembled WGS sequence"/>
</dbReference>
<dbReference type="EMBL" id="JAARVG010000006">
    <property type="protein sequence ID" value="MBC1793403.1"/>
    <property type="molecule type" value="Genomic_DNA"/>
</dbReference>
<dbReference type="EMBL" id="JAARRU010000003">
    <property type="protein sequence ID" value="MBC1566076.1"/>
    <property type="molecule type" value="Genomic_DNA"/>
</dbReference>
<dbReference type="PROSITE" id="PS51012">
    <property type="entry name" value="ABC_TM2"/>
    <property type="match status" value="1"/>
</dbReference>
<dbReference type="Proteomes" id="UP000553016">
    <property type="component" value="Unassembled WGS sequence"/>
</dbReference>
<keyword evidence="21" id="KW-1185">Reference proteome</keyword>
<evidence type="ECO:0000313" key="15">
    <source>
        <dbReference type="EMBL" id="MBC2175779.1"/>
    </source>
</evidence>
<evidence type="ECO:0000313" key="12">
    <source>
        <dbReference type="EMBL" id="MBC1566076.1"/>
    </source>
</evidence>
<evidence type="ECO:0000313" key="16">
    <source>
        <dbReference type="EMBL" id="MBC2239880.1"/>
    </source>
</evidence>
<reference evidence="22 23" key="2">
    <citation type="submission" date="2020-03" db="EMBL/GenBank/DDBJ databases">
        <title>Soil Listeria distribution.</title>
        <authorList>
            <person name="Liao J."/>
            <person name="Wiedmann M."/>
        </authorList>
    </citation>
    <scope>NUCLEOTIDE SEQUENCE [LARGE SCALE GENOMIC DNA]</scope>
    <source>
        <strain evidence="19 29">FSL L7-0039</strain>
        <strain evidence="18 25">FSL L7-0051</strain>
        <strain evidence="17 30">FSL L7-0054</strain>
        <strain evidence="16 28">FSL L7-0149</strain>
        <strain evidence="15 24">FSL L7-0259</strain>
        <strain evidence="13 23">FSL L7-0978</strain>
        <strain evidence="14 27">FSL L7-0990</strain>
        <strain evidence="12 31">FSL L7-1427</strain>
        <strain evidence="11 22">FSL L7-1833</strain>
        <strain evidence="20 26">FSL L7-1850</strain>
    </source>
</reference>
<feature type="transmembrane region" description="Helical" evidence="8">
    <location>
        <begin position="178"/>
        <end position="197"/>
    </location>
</feature>
<dbReference type="GeneID" id="58718038"/>
<dbReference type="GO" id="GO:0015920">
    <property type="term" value="P:lipopolysaccharide transport"/>
    <property type="evidence" value="ECO:0007669"/>
    <property type="project" value="TreeGrafter"/>
</dbReference>
<dbReference type="Proteomes" id="UP000029844">
    <property type="component" value="Unassembled WGS sequence"/>
</dbReference>
<keyword evidence="3 8" id="KW-0813">Transport</keyword>
<feature type="transmembrane region" description="Helical" evidence="8">
    <location>
        <begin position="37"/>
        <end position="59"/>
    </location>
</feature>
<sequence>MRETVQILKEQAQHFRKIARIARYDQRAVYQSHYLGMIWEVLSPTLQVLIYYFVFGIRMNGAASMEAGVPYIVWMLAGVIPWFFISAIIVSGANSIYSNLNMVSRVKFPMSILPSITIFKSLYSYATMLVILLGFLLVNHIFPTIYWTQFFYYFVCMCLFLYAVSLFNATITILFRDYQLIISSAMRLLFFVSGAVVDVTANPDSLLTKILKLNPFVYIIEGFRDSFFSRQWFFEEPWWTAYFWGVTLLVLGVGSILHLRFKDRFMDYL</sequence>
<evidence type="ECO:0000313" key="25">
    <source>
        <dbReference type="Proteomes" id="UP000543005"/>
    </source>
</evidence>
<comment type="caution">
    <text evidence="10">The sequence shown here is derived from an EMBL/GenBank/DDBJ whole genome shotgun (WGS) entry which is preliminary data.</text>
</comment>
<evidence type="ECO:0000256" key="7">
    <source>
        <dbReference type="ARBA" id="ARBA00023136"/>
    </source>
</evidence>
<evidence type="ECO:0000313" key="19">
    <source>
        <dbReference type="EMBL" id="MBC2309356.1"/>
    </source>
</evidence>
<evidence type="ECO:0000313" key="20">
    <source>
        <dbReference type="EMBL" id="MBC2370646.1"/>
    </source>
</evidence>
<evidence type="ECO:0000256" key="6">
    <source>
        <dbReference type="ARBA" id="ARBA00022989"/>
    </source>
</evidence>
<dbReference type="EMBL" id="JAARZS010000018">
    <property type="protein sequence ID" value="MBC2284369.1"/>
    <property type="molecule type" value="Genomic_DNA"/>
</dbReference>
<dbReference type="RefSeq" id="WP_036086904.1">
    <property type="nucleotide sequence ID" value="NZ_CBCSHQ010000010.1"/>
</dbReference>
<evidence type="ECO:0000313" key="21">
    <source>
        <dbReference type="Proteomes" id="UP000029844"/>
    </source>
</evidence>
<feature type="transmembrane region" description="Helical" evidence="8">
    <location>
        <begin position="150"/>
        <end position="171"/>
    </location>
</feature>
<dbReference type="EMBL" id="JAASWV010000001">
    <property type="protein sequence ID" value="MBC2309356.1"/>
    <property type="molecule type" value="Genomic_DNA"/>
</dbReference>
<reference evidence="10 21" key="1">
    <citation type="submission" date="2014-05" db="EMBL/GenBank/DDBJ databases">
        <title>Novel Listeriaceae from food processing environments.</title>
        <authorList>
            <person name="den Bakker H.C."/>
        </authorList>
    </citation>
    <scope>NUCLEOTIDE SEQUENCE [LARGE SCALE GENOMIC DNA]</scope>
    <source>
        <strain evidence="10 21">FSL A5-0281</strain>
    </source>
</reference>
<keyword evidence="4 8" id="KW-1003">Cell membrane</keyword>
<evidence type="ECO:0000313" key="13">
    <source>
        <dbReference type="EMBL" id="MBC1793403.1"/>
    </source>
</evidence>
<evidence type="ECO:0000256" key="1">
    <source>
        <dbReference type="ARBA" id="ARBA00004651"/>
    </source>
</evidence>
<feature type="transmembrane region" description="Helical" evidence="8">
    <location>
        <begin position="71"/>
        <end position="97"/>
    </location>
</feature>
<evidence type="ECO:0000256" key="4">
    <source>
        <dbReference type="ARBA" id="ARBA00022475"/>
    </source>
</evidence>
<dbReference type="Proteomes" id="UP000532866">
    <property type="component" value="Unassembled WGS sequence"/>
</dbReference>
<comment type="similarity">
    <text evidence="2 8">Belongs to the ABC-2 integral membrane protein family.</text>
</comment>
<dbReference type="AlphaFoldDB" id="A0A099W6I4"/>
<dbReference type="Proteomes" id="UP000539064">
    <property type="component" value="Unassembled WGS sequence"/>
</dbReference>
<evidence type="ECO:0000313" key="29">
    <source>
        <dbReference type="Proteomes" id="UP000565628"/>
    </source>
</evidence>
<evidence type="ECO:0000313" key="17">
    <source>
        <dbReference type="EMBL" id="MBC2284369.1"/>
    </source>
</evidence>
<evidence type="ECO:0000313" key="18">
    <source>
        <dbReference type="EMBL" id="MBC2292612.1"/>
    </source>
</evidence>
<evidence type="ECO:0000313" key="30">
    <source>
        <dbReference type="Proteomes" id="UP000585696"/>
    </source>
</evidence>
<dbReference type="EMBL" id="JAARVD010000005">
    <property type="protein sequence ID" value="MBC1797278.1"/>
    <property type="molecule type" value="Genomic_DNA"/>
</dbReference>
<accession>A0A099W6I4</accession>
<evidence type="ECO:0000313" key="27">
    <source>
        <dbReference type="Proteomes" id="UP000548082"/>
    </source>
</evidence>
<dbReference type="EMBL" id="JAARYD010000002">
    <property type="protein sequence ID" value="MBC2175779.1"/>
    <property type="molecule type" value="Genomic_DNA"/>
</dbReference>
<dbReference type="STRING" id="1552123.EP57_11800"/>
<evidence type="ECO:0000313" key="31">
    <source>
        <dbReference type="Proteomes" id="UP000586951"/>
    </source>
</evidence>
<feature type="domain" description="ABC transmembrane type-2" evidence="9">
    <location>
        <begin position="35"/>
        <end position="261"/>
    </location>
</feature>
<dbReference type="EMBL" id="JAARZA010000002">
    <property type="protein sequence ID" value="MBC2239880.1"/>
    <property type="molecule type" value="Genomic_DNA"/>
</dbReference>
<dbReference type="PANTHER" id="PTHR30413:SF10">
    <property type="entry name" value="CAPSULE POLYSACCHARIDE EXPORT INNER-MEMBRANE PROTEIN CTRC"/>
    <property type="match status" value="1"/>
</dbReference>
<evidence type="ECO:0000313" key="28">
    <source>
        <dbReference type="Proteomes" id="UP000553016"/>
    </source>
</evidence>
<evidence type="ECO:0000259" key="9">
    <source>
        <dbReference type="PROSITE" id="PS51012"/>
    </source>
</evidence>
<comment type="subcellular location">
    <subcellularLocation>
        <location evidence="1 8">Cell membrane</location>
        <topology evidence="1 8">Multi-pass membrane protein</topology>
    </subcellularLocation>
</comment>
<dbReference type="OrthoDB" id="9794365at2"/>